<keyword evidence="3" id="KW-1185">Reference proteome</keyword>
<feature type="transmembrane region" description="Helical" evidence="1">
    <location>
        <begin position="51"/>
        <end position="72"/>
    </location>
</feature>
<dbReference type="Proteomes" id="UP000323886">
    <property type="component" value="Unassembled WGS sequence"/>
</dbReference>
<keyword evidence="1" id="KW-0812">Transmembrane</keyword>
<evidence type="ECO:0008006" key="4">
    <source>
        <dbReference type="Google" id="ProtNLM"/>
    </source>
</evidence>
<feature type="transmembrane region" description="Helical" evidence="1">
    <location>
        <begin position="20"/>
        <end position="39"/>
    </location>
</feature>
<dbReference type="AlphaFoldDB" id="A0A5M6I6N0"/>
<comment type="caution">
    <text evidence="2">The sequence shown here is derived from an EMBL/GenBank/DDBJ whole genome shotgun (WGS) entry which is preliminary data.</text>
</comment>
<accession>A0A5M6I6N0</accession>
<name>A0A5M6I6N0_9HYPH</name>
<evidence type="ECO:0000313" key="3">
    <source>
        <dbReference type="Proteomes" id="UP000323886"/>
    </source>
</evidence>
<proteinExistence type="predicted"/>
<dbReference type="EMBL" id="VWPL01000001">
    <property type="protein sequence ID" value="KAA5603525.1"/>
    <property type="molecule type" value="Genomic_DNA"/>
</dbReference>
<keyword evidence="1" id="KW-1133">Transmembrane helix</keyword>
<evidence type="ECO:0000256" key="1">
    <source>
        <dbReference type="SAM" id="Phobius"/>
    </source>
</evidence>
<sequence length="320" mass="33823">MSPRLEQSGFAAAATLGRHALSALPGGVLAGIAAAAFLLQLMLLVGLARGALGLATYVALQFLVGLAAWLAFRRWLTPADAPQGRLFAALQFQVIVWSILAGPFGALVILAYAFARKDPAFSLAGLHDLDDPPSPEEDRVEHLYSALLDHRLRISGVHTIRPLGEVISQGTQIEKLAALSIIARNYRAPFAAVLKRALADSEAPVRVLSSTVLAELNSRFMRAIGQRLAAVEQDPGSAAAWGELADARLDYAASGLLDLSRARTETAGAVEALSRAVGIAPNDHDLHVRLDGVRQRLARFPDLNAGSDGADVGRPATGAR</sequence>
<evidence type="ECO:0000313" key="2">
    <source>
        <dbReference type="EMBL" id="KAA5603525.1"/>
    </source>
</evidence>
<dbReference type="OrthoDB" id="7996250at2"/>
<reference evidence="2 3" key="1">
    <citation type="submission" date="2019-09" db="EMBL/GenBank/DDBJ databases">
        <title>Draft Whole-Genome sequence of Blastochloris sulfoviridis DSM 729.</title>
        <authorList>
            <person name="Meyer T.E."/>
            <person name="Kyndt J.A."/>
        </authorList>
    </citation>
    <scope>NUCLEOTIDE SEQUENCE [LARGE SCALE GENOMIC DNA]</scope>
    <source>
        <strain evidence="2 3">DSM 729</strain>
    </source>
</reference>
<organism evidence="2 3">
    <name type="scientific">Blastochloris sulfoviridis</name>
    <dbReference type="NCBI Taxonomy" id="50712"/>
    <lineage>
        <taxon>Bacteria</taxon>
        <taxon>Pseudomonadati</taxon>
        <taxon>Pseudomonadota</taxon>
        <taxon>Alphaproteobacteria</taxon>
        <taxon>Hyphomicrobiales</taxon>
        <taxon>Blastochloridaceae</taxon>
        <taxon>Blastochloris</taxon>
    </lineage>
</organism>
<feature type="transmembrane region" description="Helical" evidence="1">
    <location>
        <begin position="92"/>
        <end position="115"/>
    </location>
</feature>
<gene>
    <name evidence="2" type="ORF">F1193_00055</name>
</gene>
<keyword evidence="1" id="KW-0472">Membrane</keyword>
<protein>
    <recommendedName>
        <fullName evidence="4">Tetratricopeptide repeat protein</fullName>
    </recommendedName>
</protein>
<dbReference type="RefSeq" id="WP_150095635.1">
    <property type="nucleotide sequence ID" value="NZ_VWPL01000001.1"/>
</dbReference>